<dbReference type="InterPro" id="IPR032710">
    <property type="entry name" value="NTF2-like_dom_sf"/>
</dbReference>
<dbReference type="Pfam" id="PF13474">
    <property type="entry name" value="SnoaL_3"/>
    <property type="match status" value="1"/>
</dbReference>
<sequence length="184" mass="21320">MSVWKDETTLTTTDELHGHLPGGPSKYHNPDLKHVEEEVLQHYKAFSRFCNYECLEDPHGGKRFWELDDMMIFDLMGCTNRPDFRAHYEKVTLYLKDAHVAFKDLEIVAVSETFAYATALERYWGKAEDGNDFDLHFRITSLMQKTSNGWQYIHEHYSFPVDMATKLADFSSGIAVNDSLALKK</sequence>
<reference evidence="3 4" key="1">
    <citation type="submission" date="2016-03" db="EMBL/GenBank/DDBJ databases">
        <title>Draft genome sequence of the Fonsecaea monophora CBS 269.37.</title>
        <authorList>
            <person name="Bombassaro A."/>
            <person name="Vinicius W.A."/>
            <person name="De Hoog S."/>
            <person name="Sun J."/>
            <person name="Souza E.M."/>
            <person name="Raittz R.T."/>
            <person name="Costa F."/>
            <person name="Leao A.C."/>
            <person name="Tadra-Sfeir M.Z."/>
            <person name="Baura V."/>
            <person name="Balsanelli E."/>
            <person name="Pedrosa F.O."/>
            <person name="Moreno L.F."/>
            <person name="Steffens M.B."/>
            <person name="Xi L."/>
            <person name="Bocca A.L."/>
            <person name="Felipe M.S."/>
            <person name="Teixeira M."/>
            <person name="Telles Filho F.Q."/>
            <person name="Azevedo C.M."/>
            <person name="Gomes R."/>
            <person name="Vicente V.A."/>
        </authorList>
    </citation>
    <scope>NUCLEOTIDE SEQUENCE [LARGE SCALE GENOMIC DNA]</scope>
    <source>
        <strain evidence="3 4">CBS 269.37</strain>
    </source>
</reference>
<dbReference type="InterPro" id="IPR037401">
    <property type="entry name" value="SnoaL-like"/>
</dbReference>
<feature type="domain" description="SnoaL-like" evidence="2">
    <location>
        <begin position="65"/>
        <end position="161"/>
    </location>
</feature>
<evidence type="ECO:0000313" key="4">
    <source>
        <dbReference type="Proteomes" id="UP000077002"/>
    </source>
</evidence>
<evidence type="ECO:0000256" key="1">
    <source>
        <dbReference type="SAM" id="MobiDB-lite"/>
    </source>
</evidence>
<comment type="caution">
    <text evidence="3">The sequence shown here is derived from an EMBL/GenBank/DDBJ whole genome shotgun (WGS) entry which is preliminary data.</text>
</comment>
<dbReference type="Gene3D" id="3.10.450.50">
    <property type="match status" value="1"/>
</dbReference>
<feature type="region of interest" description="Disordered" evidence="1">
    <location>
        <begin position="1"/>
        <end position="28"/>
    </location>
</feature>
<dbReference type="GeneID" id="34602936"/>
<organism evidence="3 4">
    <name type="scientific">Fonsecaea monophora</name>
    <dbReference type="NCBI Taxonomy" id="254056"/>
    <lineage>
        <taxon>Eukaryota</taxon>
        <taxon>Fungi</taxon>
        <taxon>Dikarya</taxon>
        <taxon>Ascomycota</taxon>
        <taxon>Pezizomycotina</taxon>
        <taxon>Eurotiomycetes</taxon>
        <taxon>Chaetothyriomycetidae</taxon>
        <taxon>Chaetothyriales</taxon>
        <taxon>Herpotrichiellaceae</taxon>
        <taxon>Fonsecaea</taxon>
    </lineage>
</organism>
<dbReference type="SUPFAM" id="SSF54427">
    <property type="entry name" value="NTF2-like"/>
    <property type="match status" value="1"/>
</dbReference>
<accession>A0A177F385</accession>
<dbReference type="RefSeq" id="XP_022510013.1">
    <property type="nucleotide sequence ID" value="XM_022657736.1"/>
</dbReference>
<dbReference type="OrthoDB" id="4128781at2759"/>
<protein>
    <recommendedName>
        <fullName evidence="2">SnoaL-like domain-containing protein</fullName>
    </recommendedName>
</protein>
<evidence type="ECO:0000259" key="2">
    <source>
        <dbReference type="Pfam" id="PF13474"/>
    </source>
</evidence>
<name>A0A177F385_9EURO</name>
<proteinExistence type="predicted"/>
<dbReference type="AlphaFoldDB" id="A0A177F385"/>
<gene>
    <name evidence="3" type="ORF">AYO21_07783</name>
</gene>
<dbReference type="EMBL" id="LVKK01000062">
    <property type="protein sequence ID" value="OAG38061.1"/>
    <property type="molecule type" value="Genomic_DNA"/>
</dbReference>
<feature type="compositionally biased region" description="Basic and acidic residues" evidence="1">
    <location>
        <begin position="1"/>
        <end position="18"/>
    </location>
</feature>
<keyword evidence="4" id="KW-1185">Reference proteome</keyword>
<dbReference type="Proteomes" id="UP000077002">
    <property type="component" value="Unassembled WGS sequence"/>
</dbReference>
<evidence type="ECO:0000313" key="3">
    <source>
        <dbReference type="EMBL" id="OAG38061.1"/>
    </source>
</evidence>